<feature type="domain" description="L-lysine epsilon oxidase C-terminal" evidence="2">
    <location>
        <begin position="405"/>
        <end position="556"/>
    </location>
</feature>
<evidence type="ECO:0000259" key="1">
    <source>
        <dbReference type="Pfam" id="PF17990"/>
    </source>
</evidence>
<dbReference type="Pfam" id="PF17990">
    <property type="entry name" value="LodA_N"/>
    <property type="match status" value="1"/>
</dbReference>
<organism evidence="3 4">
    <name type="scientific">Azospirillum lipoferum</name>
    <dbReference type="NCBI Taxonomy" id="193"/>
    <lineage>
        <taxon>Bacteria</taxon>
        <taxon>Pseudomonadati</taxon>
        <taxon>Pseudomonadota</taxon>
        <taxon>Alphaproteobacteria</taxon>
        <taxon>Rhodospirillales</taxon>
        <taxon>Azospirillaceae</taxon>
        <taxon>Azospirillum</taxon>
    </lineage>
</organism>
<dbReference type="InterPro" id="IPR041168">
    <property type="entry name" value="LodA_N"/>
</dbReference>
<dbReference type="InterPro" id="IPR033798">
    <property type="entry name" value="LodA-like"/>
</dbReference>
<proteinExistence type="predicted"/>
<comment type="caution">
    <text evidence="3">The sequence shown here is derived from an EMBL/GenBank/DDBJ whole genome shotgun (WGS) entry which is preliminary data.</text>
</comment>
<keyword evidence="4" id="KW-1185">Reference proteome</keyword>
<dbReference type="InterPro" id="IPR006311">
    <property type="entry name" value="TAT_signal"/>
</dbReference>
<sequence length="672" mass="74062">MSADHNDRPATGLKRRDFLATAGTIAGLGPMALPFLARAAFAQNAPSAPPADSAVARLAVYPPLGICRVGNSPEWFYAPEVPGLPPQADGRYKDGDQKVKKQVQRFRVYAFNKAGEVIREVTAAEATIDWTVHVANTKAAWYGFNNPLDNGEKAPGLPGQKRNQFITGDRDRADMLVINPGPKSISGVSTNQAGTDRAFDMVGRFWKKLDVKLGHLRTDAAGRLLVFPGDGVSQSAVPDNPISNFSDNDGWHDDWCDGVVQAKVTFKSGGPAMEAENGWVAACGPDFAPDIPPFVSLYDVINDVTGTPPKTQDGKLSFQKYIYPFFHRLALMDWVAAASNLDQAWIKVGNFADPAYVAQLADPSPANKAFRDSVLQAIRDPNSDELQQYKLPYMLGDGINYSASPLRWFKMPKQQYAILQAWAAGDFVNDIDTKAAPVTTLDQIPLSEQPEALTRAALEPCSGGAFHPGVELTWPLRHGELYRGPFRIALSETRDKSLVQNLGLLLTPEKAFGGYEGVPPAVAPQMPGDLTRWMGLPWQCDAFSCQQVTFANDFPNATWWPALLPIDVLPQLYYEQVMDKDLEPAQRVKFFESRVAWARGVAGIGYHAEASYTDGLNQMIYLWDRMGFVVRRDGPIDENRPKQIPPVLYVEVDRGSMDLFTDQPPFKGLKRK</sequence>
<evidence type="ECO:0000313" key="3">
    <source>
        <dbReference type="EMBL" id="KAA0595595.1"/>
    </source>
</evidence>
<evidence type="ECO:0000313" key="4">
    <source>
        <dbReference type="Proteomes" id="UP000324927"/>
    </source>
</evidence>
<dbReference type="AlphaFoldDB" id="A0A5A9GP37"/>
<name>A0A5A9GP37_AZOLI</name>
<dbReference type="Proteomes" id="UP000324927">
    <property type="component" value="Unassembled WGS sequence"/>
</dbReference>
<evidence type="ECO:0008006" key="5">
    <source>
        <dbReference type="Google" id="ProtNLM"/>
    </source>
</evidence>
<dbReference type="OrthoDB" id="336698at2"/>
<protein>
    <recommendedName>
        <fullName evidence="5">L-lysine 6-oxidase</fullName>
    </recommendedName>
</protein>
<dbReference type="PROSITE" id="PS51318">
    <property type="entry name" value="TAT"/>
    <property type="match status" value="1"/>
</dbReference>
<gene>
    <name evidence="3" type="ORF">FZ942_14410</name>
</gene>
<dbReference type="EMBL" id="VTTN01000005">
    <property type="protein sequence ID" value="KAA0595595.1"/>
    <property type="molecule type" value="Genomic_DNA"/>
</dbReference>
<dbReference type="NCBIfam" id="NF038173">
    <property type="entry name" value="Gly_ox_CTQ_GoxA"/>
    <property type="match status" value="1"/>
</dbReference>
<dbReference type="RefSeq" id="WP_149231781.1">
    <property type="nucleotide sequence ID" value="NZ_JALJXJ010000006.1"/>
</dbReference>
<accession>A0A5A9GP37</accession>
<dbReference type="Pfam" id="PF18417">
    <property type="entry name" value="LodA_C"/>
    <property type="match status" value="1"/>
</dbReference>
<dbReference type="InterPro" id="IPR041173">
    <property type="entry name" value="LodA_C"/>
</dbReference>
<reference evidence="3 4" key="1">
    <citation type="submission" date="2019-08" db="EMBL/GenBank/DDBJ databases">
        <authorList>
            <person name="Grouzdev D."/>
            <person name="Tikhonova E."/>
            <person name="Kravchenko I."/>
        </authorList>
    </citation>
    <scope>NUCLEOTIDE SEQUENCE [LARGE SCALE GENOMIC DNA]</scope>
    <source>
        <strain evidence="3 4">59b</strain>
    </source>
</reference>
<evidence type="ECO:0000259" key="2">
    <source>
        <dbReference type="Pfam" id="PF18417"/>
    </source>
</evidence>
<dbReference type="CDD" id="cd14731">
    <property type="entry name" value="LodA_like_1"/>
    <property type="match status" value="1"/>
</dbReference>
<feature type="domain" description="L-Lysine epsilon oxidase N-terminal" evidence="1">
    <location>
        <begin position="61"/>
        <end position="281"/>
    </location>
</feature>